<accession>A0A2Z7APE1</accession>
<evidence type="ECO:0000313" key="6">
    <source>
        <dbReference type="EMBL" id="KZV23268.1"/>
    </source>
</evidence>
<dbReference type="SUPFAM" id="SSF101148">
    <property type="entry name" value="Plant invertase/pectin methylesterase inhibitor"/>
    <property type="match status" value="1"/>
</dbReference>
<dbReference type="PANTHER" id="PTHR36710:SF4">
    <property type="entry name" value="PLANT INVERTASE_PECTIN METHYLESTERASE INHIBITOR SUPERFAMILY PROTEIN"/>
    <property type="match status" value="1"/>
</dbReference>
<evidence type="ECO:0000256" key="2">
    <source>
        <dbReference type="ARBA" id="ARBA00023157"/>
    </source>
</evidence>
<dbReference type="Proteomes" id="UP000250235">
    <property type="component" value="Unassembled WGS sequence"/>
</dbReference>
<dbReference type="InterPro" id="IPR052421">
    <property type="entry name" value="PCW_Enzyme_Inhibitor"/>
</dbReference>
<feature type="domain" description="Pectinesterase inhibitor" evidence="5">
    <location>
        <begin position="35"/>
        <end position="172"/>
    </location>
</feature>
<dbReference type="EMBL" id="KV013941">
    <property type="protein sequence ID" value="KZV23268.1"/>
    <property type="molecule type" value="Genomic_DNA"/>
</dbReference>
<keyword evidence="1 4" id="KW-0732">Signal</keyword>
<feature type="chain" id="PRO_5016403866" evidence="4">
    <location>
        <begin position="25"/>
        <end position="177"/>
    </location>
</feature>
<keyword evidence="7" id="KW-1185">Reference proteome</keyword>
<dbReference type="AlphaFoldDB" id="A0A2Z7APE1"/>
<name>A0A2Z7APE1_9LAMI</name>
<dbReference type="SMART" id="SM00856">
    <property type="entry name" value="PMEI"/>
    <property type="match status" value="1"/>
</dbReference>
<evidence type="ECO:0000256" key="4">
    <source>
        <dbReference type="SAM" id="SignalP"/>
    </source>
</evidence>
<dbReference type="GO" id="GO:0004857">
    <property type="term" value="F:enzyme inhibitor activity"/>
    <property type="evidence" value="ECO:0007669"/>
    <property type="project" value="InterPro"/>
</dbReference>
<dbReference type="Pfam" id="PF04043">
    <property type="entry name" value="PMEI"/>
    <property type="match status" value="1"/>
</dbReference>
<dbReference type="PANTHER" id="PTHR36710">
    <property type="entry name" value="PECTINESTERASE INHIBITOR-LIKE"/>
    <property type="match status" value="1"/>
</dbReference>
<evidence type="ECO:0000256" key="3">
    <source>
        <dbReference type="ARBA" id="ARBA00038471"/>
    </source>
</evidence>
<evidence type="ECO:0000259" key="5">
    <source>
        <dbReference type="SMART" id="SM00856"/>
    </source>
</evidence>
<dbReference type="InterPro" id="IPR035513">
    <property type="entry name" value="Invertase/methylesterase_inhib"/>
</dbReference>
<proteinExistence type="inferred from homology"/>
<protein>
    <submittedName>
        <fullName evidence="6">Pectinesterase inhibitor</fullName>
    </submittedName>
</protein>
<comment type="similarity">
    <text evidence="3">Belongs to the PMEI family.</text>
</comment>
<evidence type="ECO:0000313" key="7">
    <source>
        <dbReference type="Proteomes" id="UP000250235"/>
    </source>
</evidence>
<gene>
    <name evidence="6" type="ORF">F511_17777</name>
</gene>
<keyword evidence="2" id="KW-1015">Disulfide bond</keyword>
<dbReference type="InterPro" id="IPR006501">
    <property type="entry name" value="Pectinesterase_inhib_dom"/>
</dbReference>
<evidence type="ECO:0000256" key="1">
    <source>
        <dbReference type="ARBA" id="ARBA00022729"/>
    </source>
</evidence>
<dbReference type="NCBIfam" id="TIGR01614">
    <property type="entry name" value="PME_inhib"/>
    <property type="match status" value="1"/>
</dbReference>
<sequence length="177" mass="19986">MKLSILNTLLFFLALLSSPSNISCNPRKPRRYKPLTDQAIENLCQHTENPHLCSEILNKYIGTTISPALVGNLLDDLHNLASETKRQMSNKPRNKPKFFASCVEKFMRAKLRLKEAKEFISEGKIADTKQAVVLAKGNVNDCDVLANENRQQSTIWRATKRFGYMCSVVLVVCDRTG</sequence>
<feature type="signal peptide" evidence="4">
    <location>
        <begin position="1"/>
        <end position="24"/>
    </location>
</feature>
<dbReference type="Gene3D" id="1.20.140.40">
    <property type="entry name" value="Invertase/pectin methylesterase inhibitor family protein"/>
    <property type="match status" value="1"/>
</dbReference>
<organism evidence="6 7">
    <name type="scientific">Dorcoceras hygrometricum</name>
    <dbReference type="NCBI Taxonomy" id="472368"/>
    <lineage>
        <taxon>Eukaryota</taxon>
        <taxon>Viridiplantae</taxon>
        <taxon>Streptophyta</taxon>
        <taxon>Embryophyta</taxon>
        <taxon>Tracheophyta</taxon>
        <taxon>Spermatophyta</taxon>
        <taxon>Magnoliopsida</taxon>
        <taxon>eudicotyledons</taxon>
        <taxon>Gunneridae</taxon>
        <taxon>Pentapetalae</taxon>
        <taxon>asterids</taxon>
        <taxon>lamiids</taxon>
        <taxon>Lamiales</taxon>
        <taxon>Gesneriaceae</taxon>
        <taxon>Didymocarpoideae</taxon>
        <taxon>Trichosporeae</taxon>
        <taxon>Loxocarpinae</taxon>
        <taxon>Dorcoceras</taxon>
    </lineage>
</organism>
<reference evidence="6 7" key="1">
    <citation type="journal article" date="2015" name="Proc. Natl. Acad. Sci. U.S.A.">
        <title>The resurrection genome of Boea hygrometrica: A blueprint for survival of dehydration.</title>
        <authorList>
            <person name="Xiao L."/>
            <person name="Yang G."/>
            <person name="Zhang L."/>
            <person name="Yang X."/>
            <person name="Zhao S."/>
            <person name="Ji Z."/>
            <person name="Zhou Q."/>
            <person name="Hu M."/>
            <person name="Wang Y."/>
            <person name="Chen M."/>
            <person name="Xu Y."/>
            <person name="Jin H."/>
            <person name="Xiao X."/>
            <person name="Hu G."/>
            <person name="Bao F."/>
            <person name="Hu Y."/>
            <person name="Wan P."/>
            <person name="Li L."/>
            <person name="Deng X."/>
            <person name="Kuang T."/>
            <person name="Xiang C."/>
            <person name="Zhu J.K."/>
            <person name="Oliver M.J."/>
            <person name="He Y."/>
        </authorList>
    </citation>
    <scope>NUCLEOTIDE SEQUENCE [LARGE SCALE GENOMIC DNA]</scope>
    <source>
        <strain evidence="7">cv. XS01</strain>
    </source>
</reference>